<dbReference type="InterPro" id="IPR001841">
    <property type="entry name" value="Znf_RING"/>
</dbReference>
<gene>
    <name evidence="9" type="ORF">CDAUBV1_LOCUS9638</name>
</gene>
<evidence type="ECO:0000256" key="2">
    <source>
        <dbReference type="ARBA" id="ARBA00022771"/>
    </source>
</evidence>
<feature type="compositionally biased region" description="Polar residues" evidence="5">
    <location>
        <begin position="553"/>
        <end position="565"/>
    </location>
</feature>
<feature type="domain" description="ZZ-type" evidence="7">
    <location>
        <begin position="248"/>
        <end position="304"/>
    </location>
</feature>
<dbReference type="InterPro" id="IPR039903">
    <property type="entry name" value="Zswim2"/>
</dbReference>
<dbReference type="CDD" id="cd16494">
    <property type="entry name" value="RING-CH-C4HC3_ZSWM2"/>
    <property type="match status" value="1"/>
</dbReference>
<evidence type="ECO:0000256" key="1">
    <source>
        <dbReference type="ARBA" id="ARBA00022723"/>
    </source>
</evidence>
<evidence type="ECO:0000313" key="9">
    <source>
        <dbReference type="EMBL" id="CAL5135500.1"/>
    </source>
</evidence>
<protein>
    <recommendedName>
        <fullName evidence="11">E3 ubiquitin-protein ligase ZSWIM2</fullName>
    </recommendedName>
</protein>
<dbReference type="PROSITE" id="PS50135">
    <property type="entry name" value="ZF_ZZ_2"/>
    <property type="match status" value="1"/>
</dbReference>
<dbReference type="AlphaFoldDB" id="A0AAV2TEA9"/>
<dbReference type="PANTHER" id="PTHR21540:SF3">
    <property type="entry name" value="E3 UBIQUITIN-PROTEIN LIGASE ZSWIM2"/>
    <property type="match status" value="1"/>
</dbReference>
<dbReference type="InterPro" id="IPR000433">
    <property type="entry name" value="Znf_ZZ"/>
</dbReference>
<dbReference type="Gene3D" id="3.30.40.10">
    <property type="entry name" value="Zinc/RING finger domain, C3HC4 (zinc finger)"/>
    <property type="match status" value="2"/>
</dbReference>
<comment type="caution">
    <text evidence="9">The sequence shown here is derived from an EMBL/GenBank/DDBJ whole genome shotgun (WGS) entry which is preliminary data.</text>
</comment>
<dbReference type="PROSITE" id="PS50966">
    <property type="entry name" value="ZF_SWIM"/>
    <property type="match status" value="1"/>
</dbReference>
<feature type="region of interest" description="Disordered" evidence="5">
    <location>
        <begin position="473"/>
        <end position="498"/>
    </location>
</feature>
<sequence length="584" mass="65601">MSRPQAYRIRRTEEIRQKQQNALDSTIFILREFGPASFLLQDEEHHKFKVFIGEQHTCTCQEFRTKQDLCIHIYWVLLKRYKVDPEDPVSWQLGLVEREILDVLDGKHSRTVPLRLKSGDKKDTKDDNAQPGLLRQRRIGEDDVCAICQDELLSEQRYPVTYCRKGCGNSVHIRCMRVWMKHQRKDKSLSMSDSVPCPLCREEFGTLGLLLREIPEDDSVLGDKITSSRTTSRSLVSHSLQPNLPVQHPSTQCTECKSSPIFGKIYRCQLCEANNETVLLCSKCFQSGLHLNHDEFTYRESPNGKWLKVGANRGVPFNLGQSFRVKVDLKNQQLSSADNSGISVGSTLSTSELSVLPHWTVRAPRKRIGAPISSGRRSSFLNSPAEHGDVHKELKAASESGQIDGYHARLADWGSITTSGLLAPGRQCRICLMTYQIGDVVRRLEPGCQHIFHTACIDPWLIHKSATCPLDGKPVVSPSPHTSSRTTPRKQTQPTVEGVRLRSTGFANRLQTSMKNLPCIPIIKLDETKAQEPSRSAQLEKLSIVGQTITSSSPYAQSCSSHTNLPSPPRRMNIPIPPRGFYGS</sequence>
<evidence type="ECO:0000259" key="6">
    <source>
        <dbReference type="PROSITE" id="PS50089"/>
    </source>
</evidence>
<dbReference type="GO" id="GO:0008270">
    <property type="term" value="F:zinc ion binding"/>
    <property type="evidence" value="ECO:0007669"/>
    <property type="project" value="UniProtKB-KW"/>
</dbReference>
<feature type="domain" description="SWIM-type" evidence="8">
    <location>
        <begin position="48"/>
        <end position="81"/>
    </location>
</feature>
<feature type="compositionally biased region" description="Low complexity" evidence="5">
    <location>
        <begin position="474"/>
        <end position="486"/>
    </location>
</feature>
<proteinExistence type="predicted"/>
<feature type="domain" description="RING-type" evidence="6">
    <location>
        <begin position="428"/>
        <end position="471"/>
    </location>
</feature>
<reference evidence="9" key="1">
    <citation type="submission" date="2024-06" db="EMBL/GenBank/DDBJ databases">
        <authorList>
            <person name="Liu X."/>
            <person name="Lenzi L."/>
            <person name="Haldenby T S."/>
            <person name="Uol C."/>
        </authorList>
    </citation>
    <scope>NUCLEOTIDE SEQUENCE</scope>
</reference>
<dbReference type="SMART" id="SM00184">
    <property type="entry name" value="RING"/>
    <property type="match status" value="2"/>
</dbReference>
<dbReference type="PANTHER" id="PTHR21540">
    <property type="entry name" value="RING FINGER AND SWIM DOMAIN-CONTAINING PROTEIN 2"/>
    <property type="match status" value="1"/>
</dbReference>
<evidence type="ECO:0000259" key="7">
    <source>
        <dbReference type="PROSITE" id="PS50135"/>
    </source>
</evidence>
<evidence type="ECO:0000313" key="10">
    <source>
        <dbReference type="Proteomes" id="UP001497525"/>
    </source>
</evidence>
<keyword evidence="3" id="KW-0862">Zinc</keyword>
<feature type="domain" description="RING-type" evidence="6">
    <location>
        <begin position="145"/>
        <end position="201"/>
    </location>
</feature>
<dbReference type="PROSITE" id="PS50089">
    <property type="entry name" value="ZF_RING_2"/>
    <property type="match status" value="2"/>
</dbReference>
<dbReference type="InterPro" id="IPR007527">
    <property type="entry name" value="Znf_SWIM"/>
</dbReference>
<accession>A0AAV2TEA9</accession>
<evidence type="ECO:0000256" key="3">
    <source>
        <dbReference type="ARBA" id="ARBA00022833"/>
    </source>
</evidence>
<organism evidence="9 10">
    <name type="scientific">Calicophoron daubneyi</name>
    <name type="common">Rumen fluke</name>
    <name type="synonym">Paramphistomum daubneyi</name>
    <dbReference type="NCBI Taxonomy" id="300641"/>
    <lineage>
        <taxon>Eukaryota</taxon>
        <taxon>Metazoa</taxon>
        <taxon>Spiralia</taxon>
        <taxon>Lophotrochozoa</taxon>
        <taxon>Platyhelminthes</taxon>
        <taxon>Trematoda</taxon>
        <taxon>Digenea</taxon>
        <taxon>Plagiorchiida</taxon>
        <taxon>Pronocephalata</taxon>
        <taxon>Paramphistomoidea</taxon>
        <taxon>Paramphistomidae</taxon>
        <taxon>Calicophoron</taxon>
    </lineage>
</organism>
<evidence type="ECO:0008006" key="11">
    <source>
        <dbReference type="Google" id="ProtNLM"/>
    </source>
</evidence>
<dbReference type="GO" id="GO:0061630">
    <property type="term" value="F:ubiquitin protein ligase activity"/>
    <property type="evidence" value="ECO:0007669"/>
    <property type="project" value="InterPro"/>
</dbReference>
<dbReference type="InterPro" id="IPR013083">
    <property type="entry name" value="Znf_RING/FYVE/PHD"/>
</dbReference>
<dbReference type="InterPro" id="IPR043145">
    <property type="entry name" value="Znf_ZZ_sf"/>
</dbReference>
<keyword evidence="2 4" id="KW-0863">Zinc-finger</keyword>
<evidence type="ECO:0000256" key="5">
    <source>
        <dbReference type="SAM" id="MobiDB-lite"/>
    </source>
</evidence>
<name>A0AAV2TEA9_CALDB</name>
<dbReference type="EMBL" id="CAXLJL010000267">
    <property type="protein sequence ID" value="CAL5135500.1"/>
    <property type="molecule type" value="Genomic_DNA"/>
</dbReference>
<evidence type="ECO:0000259" key="8">
    <source>
        <dbReference type="PROSITE" id="PS50966"/>
    </source>
</evidence>
<dbReference type="Pfam" id="PF13639">
    <property type="entry name" value="zf-RING_2"/>
    <property type="match status" value="1"/>
</dbReference>
<dbReference type="Pfam" id="PF04434">
    <property type="entry name" value="SWIM"/>
    <property type="match status" value="1"/>
</dbReference>
<keyword evidence="1" id="KW-0479">Metal-binding</keyword>
<dbReference type="SUPFAM" id="SSF57850">
    <property type="entry name" value="RING/U-box"/>
    <property type="match status" value="3"/>
</dbReference>
<evidence type="ECO:0000256" key="4">
    <source>
        <dbReference type="PROSITE-ProRule" id="PRU00228"/>
    </source>
</evidence>
<dbReference type="Gene3D" id="3.30.60.90">
    <property type="match status" value="1"/>
</dbReference>
<feature type="region of interest" description="Disordered" evidence="5">
    <location>
        <begin position="553"/>
        <end position="584"/>
    </location>
</feature>
<dbReference type="Proteomes" id="UP001497525">
    <property type="component" value="Unassembled WGS sequence"/>
</dbReference>